<organism evidence="1 2">
    <name type="scientific">Bionectria ochroleuca</name>
    <name type="common">Gliocladium roseum</name>
    <dbReference type="NCBI Taxonomy" id="29856"/>
    <lineage>
        <taxon>Eukaryota</taxon>
        <taxon>Fungi</taxon>
        <taxon>Dikarya</taxon>
        <taxon>Ascomycota</taxon>
        <taxon>Pezizomycotina</taxon>
        <taxon>Sordariomycetes</taxon>
        <taxon>Hypocreomycetidae</taxon>
        <taxon>Hypocreales</taxon>
        <taxon>Bionectriaceae</taxon>
        <taxon>Clonostachys</taxon>
    </lineage>
</organism>
<evidence type="ECO:0008006" key="3">
    <source>
        <dbReference type="Google" id="ProtNLM"/>
    </source>
</evidence>
<keyword evidence="2" id="KW-1185">Reference proteome</keyword>
<dbReference type="Proteomes" id="UP000766486">
    <property type="component" value="Unassembled WGS sequence"/>
</dbReference>
<comment type="caution">
    <text evidence="1">The sequence shown here is derived from an EMBL/GenBank/DDBJ whole genome shotgun (WGS) entry which is preliminary data.</text>
</comment>
<name>A0ABY6UGS7_BIOOC</name>
<protein>
    <recommendedName>
        <fullName evidence="3">Protein HRI1</fullName>
    </recommendedName>
</protein>
<gene>
    <name evidence="1" type="ORF">CLO192961_LOCUS283918</name>
</gene>
<reference evidence="1 2" key="1">
    <citation type="submission" date="2019-06" db="EMBL/GenBank/DDBJ databases">
        <authorList>
            <person name="Broberg M."/>
        </authorList>
    </citation>
    <scope>NUCLEOTIDE SEQUENCE [LARGE SCALE GENOMIC DNA]</scope>
</reference>
<dbReference type="EMBL" id="CABFNS010000819">
    <property type="protein sequence ID" value="VUC30363.1"/>
    <property type="molecule type" value="Genomic_DNA"/>
</dbReference>
<sequence>MAHIQEPSPAVVNASDRIPEAPILSVTLSCPPTLEWQRSLLRIQAKVTYLGVSDGSTHSAEPITFNDYGFSEDEGLCRGTQLFHFHDDHWEVVNDERYGFAFVDDPDVAVCPANHEHFISLAPGESWSFSKLIQEGTWNDLPPKTKPGDKFRFIFKEGEVDWWAWGGAEQHQNTSVMLSCYQAGPVRRPLGNEGRPKLLVPGSNWVEFTVVE</sequence>
<accession>A0ABY6UGS7</accession>
<evidence type="ECO:0000313" key="1">
    <source>
        <dbReference type="EMBL" id="VUC30363.1"/>
    </source>
</evidence>
<evidence type="ECO:0000313" key="2">
    <source>
        <dbReference type="Proteomes" id="UP000766486"/>
    </source>
</evidence>
<proteinExistence type="predicted"/>